<dbReference type="EMBL" id="BTSY01000002">
    <property type="protein sequence ID" value="GMT16854.1"/>
    <property type="molecule type" value="Genomic_DNA"/>
</dbReference>
<proteinExistence type="predicted"/>
<organism evidence="1 2">
    <name type="scientific">Pristionchus fissidentatus</name>
    <dbReference type="NCBI Taxonomy" id="1538716"/>
    <lineage>
        <taxon>Eukaryota</taxon>
        <taxon>Metazoa</taxon>
        <taxon>Ecdysozoa</taxon>
        <taxon>Nematoda</taxon>
        <taxon>Chromadorea</taxon>
        <taxon>Rhabditida</taxon>
        <taxon>Rhabditina</taxon>
        <taxon>Diplogasteromorpha</taxon>
        <taxon>Diplogasteroidea</taxon>
        <taxon>Neodiplogasteridae</taxon>
        <taxon>Pristionchus</taxon>
    </lineage>
</organism>
<comment type="caution">
    <text evidence="1">The sequence shown here is derived from an EMBL/GenBank/DDBJ whole genome shotgun (WGS) entry which is preliminary data.</text>
</comment>
<evidence type="ECO:0000313" key="2">
    <source>
        <dbReference type="Proteomes" id="UP001432322"/>
    </source>
</evidence>
<dbReference type="Proteomes" id="UP001432322">
    <property type="component" value="Unassembled WGS sequence"/>
</dbReference>
<sequence>AALSVCLVEATAAEKHATNQMPPCLRNSLGLARSMALEYGQCLMNESCAFYDEECKKRSSLPIISHCPSFFAGCNQLAECCP</sequence>
<keyword evidence="2" id="KW-1185">Reference proteome</keyword>
<reference evidence="1" key="1">
    <citation type="submission" date="2023-10" db="EMBL/GenBank/DDBJ databases">
        <title>Genome assembly of Pristionchus species.</title>
        <authorList>
            <person name="Yoshida K."/>
            <person name="Sommer R.J."/>
        </authorList>
    </citation>
    <scope>NUCLEOTIDE SEQUENCE</scope>
    <source>
        <strain evidence="1">RS5133</strain>
    </source>
</reference>
<protein>
    <submittedName>
        <fullName evidence="1">Uncharacterized protein</fullName>
    </submittedName>
</protein>
<feature type="non-terminal residue" evidence="1">
    <location>
        <position position="1"/>
    </location>
</feature>
<evidence type="ECO:0000313" key="1">
    <source>
        <dbReference type="EMBL" id="GMT16854.1"/>
    </source>
</evidence>
<feature type="non-terminal residue" evidence="1">
    <location>
        <position position="82"/>
    </location>
</feature>
<accession>A0AAV5VG50</accession>
<gene>
    <name evidence="1" type="ORF">PFISCL1PPCAC_8151</name>
</gene>
<name>A0AAV5VG50_9BILA</name>
<dbReference type="AlphaFoldDB" id="A0AAV5VG50"/>